<dbReference type="Proteomes" id="UP000032336">
    <property type="component" value="Unassembled WGS sequence"/>
</dbReference>
<dbReference type="GO" id="GO:0032259">
    <property type="term" value="P:methylation"/>
    <property type="evidence" value="ECO:0007669"/>
    <property type="project" value="UniProtKB-KW"/>
</dbReference>
<dbReference type="EMBL" id="JXUW01000003">
    <property type="protein sequence ID" value="KJE77804.1"/>
    <property type="molecule type" value="Genomic_DNA"/>
</dbReference>
<dbReference type="EC" id="2.1.1.-" evidence="3"/>
<dbReference type="InterPro" id="IPR041698">
    <property type="entry name" value="Methyltransf_25"/>
</dbReference>
<dbReference type="AlphaFoldDB" id="A0A0D8FXX4"/>
<comment type="caution">
    <text evidence="3">The sequence shown here is derived from an EMBL/GenBank/DDBJ whole genome shotgun (WGS) entry which is preliminary data.</text>
</comment>
<name>A0A0D8FXX4_9ACTN</name>
<dbReference type="eggNOG" id="COG2226">
    <property type="taxonomic scope" value="Bacteria"/>
</dbReference>
<protein>
    <submittedName>
        <fullName evidence="3">Putative methyltransferase YcgJ</fullName>
        <ecNumber evidence="3">2.1.1.-</ecNumber>
    </submittedName>
</protein>
<gene>
    <name evidence="3" type="primary">ycgJ</name>
    <name evidence="3" type="ORF">FEAC_05530</name>
</gene>
<evidence type="ECO:0000256" key="1">
    <source>
        <dbReference type="ARBA" id="ARBA00022679"/>
    </source>
</evidence>
<dbReference type="STRING" id="1121877.FEAC_05530"/>
<dbReference type="OrthoDB" id="6064711at2"/>
<evidence type="ECO:0000313" key="4">
    <source>
        <dbReference type="Proteomes" id="UP000032336"/>
    </source>
</evidence>
<dbReference type="GO" id="GO:0008168">
    <property type="term" value="F:methyltransferase activity"/>
    <property type="evidence" value="ECO:0007669"/>
    <property type="project" value="UniProtKB-KW"/>
</dbReference>
<keyword evidence="4" id="KW-1185">Reference proteome</keyword>
<evidence type="ECO:0000259" key="2">
    <source>
        <dbReference type="Pfam" id="PF13649"/>
    </source>
</evidence>
<dbReference type="Pfam" id="PF13649">
    <property type="entry name" value="Methyltransf_25"/>
    <property type="match status" value="1"/>
</dbReference>
<dbReference type="GeneID" id="78371866"/>
<feature type="domain" description="Methyltransferase" evidence="2">
    <location>
        <begin position="51"/>
        <end position="145"/>
    </location>
</feature>
<evidence type="ECO:0000313" key="3">
    <source>
        <dbReference type="EMBL" id="KJE77804.1"/>
    </source>
</evidence>
<keyword evidence="1 3" id="KW-0808">Transferase</keyword>
<reference evidence="3 4" key="1">
    <citation type="submission" date="2015-01" db="EMBL/GenBank/DDBJ databases">
        <title>Draft genome of the acidophilic iron oxidizer Ferrimicrobium acidiphilum strain T23.</title>
        <authorList>
            <person name="Poehlein A."/>
            <person name="Eisen S."/>
            <person name="Schloemann M."/>
            <person name="Johnson B.D."/>
            <person name="Daniel R."/>
            <person name="Muehling M."/>
        </authorList>
    </citation>
    <scope>NUCLEOTIDE SEQUENCE [LARGE SCALE GENOMIC DNA]</scope>
    <source>
        <strain evidence="3 4">T23</strain>
    </source>
</reference>
<dbReference type="CDD" id="cd02440">
    <property type="entry name" value="AdoMet_MTases"/>
    <property type="match status" value="1"/>
</dbReference>
<sequence>MSIFEDFTVRIQHFVWQRRVESWEHEASPNLGRVIDAVVDQASPTLEMRALDLGCGSGQVSLVLAPQVAEMIGVDISEGMVTRFLARATEEGYTNVEGRVSPLERLEVDPGSIDLIVSNYVFHHLNDDGKARVVNLCYSWLKPGGRLVIGDMMFGRGGTAEDRQVILGKVRLLAAKGVGGYWRIAKNAFRYLFRVQEKPIAKERWMQLFLDAGFHNIEVLTVVAEAGVVVGDKPGGQEPH</sequence>
<dbReference type="InterPro" id="IPR029063">
    <property type="entry name" value="SAM-dependent_MTases_sf"/>
</dbReference>
<keyword evidence="3" id="KW-0489">Methyltransferase</keyword>
<dbReference type="RefSeq" id="WP_052565344.1">
    <property type="nucleotide sequence ID" value="NZ_JQKF01000013.1"/>
</dbReference>
<organism evidence="3 4">
    <name type="scientific">Ferrimicrobium acidiphilum DSM 19497</name>
    <dbReference type="NCBI Taxonomy" id="1121877"/>
    <lineage>
        <taxon>Bacteria</taxon>
        <taxon>Bacillati</taxon>
        <taxon>Actinomycetota</taxon>
        <taxon>Acidimicrobiia</taxon>
        <taxon>Acidimicrobiales</taxon>
        <taxon>Acidimicrobiaceae</taxon>
        <taxon>Ferrimicrobium</taxon>
    </lineage>
</organism>
<proteinExistence type="predicted"/>
<dbReference type="PANTHER" id="PTHR43861">
    <property type="entry name" value="TRANS-ACONITATE 2-METHYLTRANSFERASE-RELATED"/>
    <property type="match status" value="1"/>
</dbReference>
<dbReference type="Gene3D" id="3.40.50.150">
    <property type="entry name" value="Vaccinia Virus protein VP39"/>
    <property type="match status" value="1"/>
</dbReference>
<accession>A0A0D8FXX4</accession>
<dbReference type="SUPFAM" id="SSF53335">
    <property type="entry name" value="S-adenosyl-L-methionine-dependent methyltransferases"/>
    <property type="match status" value="1"/>
</dbReference>